<dbReference type="PRINTS" id="PR00344">
    <property type="entry name" value="BCTRLSENSOR"/>
</dbReference>
<evidence type="ECO:0000256" key="14">
    <source>
        <dbReference type="SAM" id="Phobius"/>
    </source>
</evidence>
<comment type="caution">
    <text evidence="16">The sequence shown here is derived from an EMBL/GenBank/DDBJ whole genome shotgun (WGS) entry which is preliminary data.</text>
</comment>
<keyword evidence="6" id="KW-0808">Transferase</keyword>
<dbReference type="SUPFAM" id="SSF55890">
    <property type="entry name" value="Sporulation response regulatory protein Spo0B"/>
    <property type="match status" value="1"/>
</dbReference>
<dbReference type="InterPro" id="IPR036890">
    <property type="entry name" value="HATPase_C_sf"/>
</dbReference>
<dbReference type="InterPro" id="IPR029151">
    <property type="entry name" value="Sensor-like_sf"/>
</dbReference>
<dbReference type="SUPFAM" id="SSF103190">
    <property type="entry name" value="Sensory domain-like"/>
    <property type="match status" value="1"/>
</dbReference>
<evidence type="ECO:0000259" key="15">
    <source>
        <dbReference type="PROSITE" id="PS50109"/>
    </source>
</evidence>
<dbReference type="PROSITE" id="PS50109">
    <property type="entry name" value="HIS_KIN"/>
    <property type="match status" value="1"/>
</dbReference>
<protein>
    <recommendedName>
        <fullName evidence="3">histidine kinase</fullName>
        <ecNumber evidence="3">2.7.13.3</ecNumber>
    </recommendedName>
</protein>
<dbReference type="GO" id="GO:0000155">
    <property type="term" value="F:phosphorelay sensor kinase activity"/>
    <property type="evidence" value="ECO:0007669"/>
    <property type="project" value="InterPro"/>
</dbReference>
<dbReference type="SMART" id="SM00387">
    <property type="entry name" value="HATPase_c"/>
    <property type="match status" value="1"/>
</dbReference>
<evidence type="ECO:0000256" key="6">
    <source>
        <dbReference type="ARBA" id="ARBA00022679"/>
    </source>
</evidence>
<evidence type="ECO:0000256" key="11">
    <source>
        <dbReference type="ARBA" id="ARBA00022989"/>
    </source>
</evidence>
<name>A0A4R2M012_RUBGE</name>
<dbReference type="SUPFAM" id="SSF55874">
    <property type="entry name" value="ATPase domain of HSP90 chaperone/DNA topoisomerase II/histidine kinase"/>
    <property type="match status" value="1"/>
</dbReference>
<evidence type="ECO:0000256" key="9">
    <source>
        <dbReference type="ARBA" id="ARBA00022777"/>
    </source>
</evidence>
<dbReference type="RefSeq" id="WP_132649220.1">
    <property type="nucleotide sequence ID" value="NZ_CP181386.1"/>
</dbReference>
<keyword evidence="7 14" id="KW-0812">Transmembrane</keyword>
<dbReference type="Gene3D" id="3.30.450.20">
    <property type="entry name" value="PAS domain"/>
    <property type="match status" value="2"/>
</dbReference>
<dbReference type="InterPro" id="IPR004358">
    <property type="entry name" value="Sig_transdc_His_kin-like_C"/>
</dbReference>
<comment type="subcellular location">
    <subcellularLocation>
        <location evidence="2">Cell membrane</location>
        <topology evidence="2">Multi-pass membrane protein</topology>
    </subcellularLocation>
</comment>
<evidence type="ECO:0000256" key="2">
    <source>
        <dbReference type="ARBA" id="ARBA00004651"/>
    </source>
</evidence>
<feature type="transmembrane region" description="Helical" evidence="14">
    <location>
        <begin position="42"/>
        <end position="62"/>
    </location>
</feature>
<evidence type="ECO:0000256" key="12">
    <source>
        <dbReference type="ARBA" id="ARBA00023012"/>
    </source>
</evidence>
<comment type="catalytic activity">
    <reaction evidence="1">
        <text>ATP + protein L-histidine = ADP + protein N-phospho-L-histidine.</text>
        <dbReference type="EC" id="2.7.13.3"/>
    </reaction>
</comment>
<keyword evidence="10" id="KW-0067">ATP-binding</keyword>
<keyword evidence="5" id="KW-0597">Phosphoprotein</keyword>
<keyword evidence="12" id="KW-0902">Two-component regulatory system</keyword>
<dbReference type="InterPro" id="IPR005467">
    <property type="entry name" value="His_kinase_dom"/>
</dbReference>
<evidence type="ECO:0000256" key="10">
    <source>
        <dbReference type="ARBA" id="ARBA00022840"/>
    </source>
</evidence>
<keyword evidence="9 16" id="KW-0418">Kinase</keyword>
<gene>
    <name evidence="16" type="ORF">EV684_11543</name>
</gene>
<dbReference type="InterPro" id="IPR016120">
    <property type="entry name" value="Sig_transdc_His_kin_SpoOB"/>
</dbReference>
<dbReference type="SUPFAM" id="SSF55785">
    <property type="entry name" value="PYP-like sensor domain (PAS domain)"/>
    <property type="match status" value="1"/>
</dbReference>
<sequence length="569" mass="62144">MDGVHPRLADDTPAPGPRPAARRLAAGFAERLARMATFQVRLFLLLLCVSSSLLLVVGYYVFERMHDTLYEQLGQHAVVQAQQIAAIPQLVEAVKVRDLPVIERIAKAMKQRTDASFIVIGDSEGRRLYHPMLPPGTPMVGDDNTPVLHDGVSEVTVRTGSLGHGLRGKAPIKDDDEHIIGVVSVSYLQDVIFDRDVAQRGPVVVFLTVALGATFLSAWFFARSIKRQMLGMEPAEISRLVRQQEAVFDSIMEGVIAVDRHDRVRAINHAARDIVGDTRPSHEIIGCRLSDVVGSGAPSGIGEGADSPPEIRDAVLLFNNVQVIANRLPIVVAGKPVGAVLSFRRKDDISTLSLQLSQVRRHADNLRVVRHEHMNWLSTISGLLEMKHYDEALQLARMQSRTQQRVLDTISQAFFNAPVCGMLLGKYYRARELGLELVFDPGCRLTSLPETLKVSEWLSIIGNLLDNAFDAALALGEPGQRVSFLMIESDDEIVIEVADSGAGVHASVRETLFDLGVSSKPGGEHGIGLHLVKTYVEQAGGTITIEENEPRGTIFSLFIPKGAARAAEA</sequence>
<dbReference type="InterPro" id="IPR033463">
    <property type="entry name" value="sCache_3"/>
</dbReference>
<organism evidence="16 17">
    <name type="scientific">Rubrivivax gelatinosus</name>
    <name type="common">Rhodocyclus gelatinosus</name>
    <name type="synonym">Rhodopseudomonas gelatinosa</name>
    <dbReference type="NCBI Taxonomy" id="28068"/>
    <lineage>
        <taxon>Bacteria</taxon>
        <taxon>Pseudomonadati</taxon>
        <taxon>Pseudomonadota</taxon>
        <taxon>Betaproteobacteria</taxon>
        <taxon>Burkholderiales</taxon>
        <taxon>Sphaerotilaceae</taxon>
        <taxon>Rubrivivax</taxon>
    </lineage>
</organism>
<dbReference type="InterPro" id="IPR003594">
    <property type="entry name" value="HATPase_dom"/>
</dbReference>
<evidence type="ECO:0000256" key="3">
    <source>
        <dbReference type="ARBA" id="ARBA00012438"/>
    </source>
</evidence>
<dbReference type="PANTHER" id="PTHR43547:SF3">
    <property type="entry name" value="SENSOR PROTEIN CITS"/>
    <property type="match status" value="1"/>
</dbReference>
<dbReference type="EMBL" id="SLXD01000015">
    <property type="protein sequence ID" value="TCO99250.1"/>
    <property type="molecule type" value="Genomic_DNA"/>
</dbReference>
<evidence type="ECO:0000256" key="7">
    <source>
        <dbReference type="ARBA" id="ARBA00022692"/>
    </source>
</evidence>
<dbReference type="InterPro" id="IPR035965">
    <property type="entry name" value="PAS-like_dom_sf"/>
</dbReference>
<evidence type="ECO:0000256" key="8">
    <source>
        <dbReference type="ARBA" id="ARBA00022741"/>
    </source>
</evidence>
<dbReference type="PANTHER" id="PTHR43547">
    <property type="entry name" value="TWO-COMPONENT HISTIDINE KINASE"/>
    <property type="match status" value="1"/>
</dbReference>
<dbReference type="GO" id="GO:0005886">
    <property type="term" value="C:plasma membrane"/>
    <property type="evidence" value="ECO:0007669"/>
    <property type="project" value="UniProtKB-SubCell"/>
</dbReference>
<feature type="transmembrane region" description="Helical" evidence="14">
    <location>
        <begin position="203"/>
        <end position="222"/>
    </location>
</feature>
<keyword evidence="11 14" id="KW-1133">Transmembrane helix</keyword>
<dbReference type="Pfam" id="PF02518">
    <property type="entry name" value="HATPase_c"/>
    <property type="match status" value="1"/>
</dbReference>
<dbReference type="AlphaFoldDB" id="A0A4R2M012"/>
<dbReference type="CDD" id="cd16915">
    <property type="entry name" value="HATPase_DpiB-CitA-like"/>
    <property type="match status" value="1"/>
</dbReference>
<proteinExistence type="predicted"/>
<keyword evidence="13 14" id="KW-0472">Membrane</keyword>
<evidence type="ECO:0000256" key="1">
    <source>
        <dbReference type="ARBA" id="ARBA00000085"/>
    </source>
</evidence>
<dbReference type="Proteomes" id="UP000295106">
    <property type="component" value="Unassembled WGS sequence"/>
</dbReference>
<dbReference type="GeneID" id="99685254"/>
<dbReference type="Pfam" id="PF17203">
    <property type="entry name" value="sCache_3_2"/>
    <property type="match status" value="1"/>
</dbReference>
<dbReference type="Gene3D" id="3.30.565.10">
    <property type="entry name" value="Histidine kinase-like ATPase, C-terminal domain"/>
    <property type="match status" value="1"/>
</dbReference>
<accession>A0A4R2M012</accession>
<evidence type="ECO:0000313" key="17">
    <source>
        <dbReference type="Proteomes" id="UP000295106"/>
    </source>
</evidence>
<reference evidence="16 17" key="1">
    <citation type="submission" date="2019-03" db="EMBL/GenBank/DDBJ databases">
        <title>Genomic Encyclopedia of Type Strains, Phase IV (KMG-IV): sequencing the most valuable type-strain genomes for metagenomic binning, comparative biology and taxonomic classification.</title>
        <authorList>
            <person name="Goeker M."/>
        </authorList>
    </citation>
    <scope>NUCLEOTIDE SEQUENCE [LARGE SCALE GENOMIC DNA]</scope>
    <source>
        <strain evidence="16 17">DSM 1709</strain>
    </source>
</reference>
<keyword evidence="8" id="KW-0547">Nucleotide-binding</keyword>
<evidence type="ECO:0000256" key="4">
    <source>
        <dbReference type="ARBA" id="ARBA00022475"/>
    </source>
</evidence>
<evidence type="ECO:0000256" key="5">
    <source>
        <dbReference type="ARBA" id="ARBA00022553"/>
    </source>
</evidence>
<dbReference type="GO" id="GO:0005524">
    <property type="term" value="F:ATP binding"/>
    <property type="evidence" value="ECO:0007669"/>
    <property type="project" value="UniProtKB-KW"/>
</dbReference>
<dbReference type="EC" id="2.7.13.3" evidence="3"/>
<evidence type="ECO:0000313" key="16">
    <source>
        <dbReference type="EMBL" id="TCO99250.1"/>
    </source>
</evidence>
<dbReference type="OrthoDB" id="9809567at2"/>
<keyword evidence="4" id="KW-1003">Cell membrane</keyword>
<feature type="domain" description="Histidine kinase" evidence="15">
    <location>
        <begin position="460"/>
        <end position="563"/>
    </location>
</feature>
<evidence type="ECO:0000256" key="13">
    <source>
        <dbReference type="ARBA" id="ARBA00023136"/>
    </source>
</evidence>